<dbReference type="AlphaFoldDB" id="A0A803PQV6"/>
<evidence type="ECO:0000313" key="2">
    <source>
        <dbReference type="Proteomes" id="UP000596661"/>
    </source>
</evidence>
<evidence type="ECO:0000313" key="1">
    <source>
        <dbReference type="EnsemblPlants" id="cds.evm.model.05.545"/>
    </source>
</evidence>
<organism evidence="1 2">
    <name type="scientific">Cannabis sativa</name>
    <name type="common">Hemp</name>
    <name type="synonym">Marijuana</name>
    <dbReference type="NCBI Taxonomy" id="3483"/>
    <lineage>
        <taxon>Eukaryota</taxon>
        <taxon>Viridiplantae</taxon>
        <taxon>Streptophyta</taxon>
        <taxon>Embryophyta</taxon>
        <taxon>Tracheophyta</taxon>
        <taxon>Spermatophyta</taxon>
        <taxon>Magnoliopsida</taxon>
        <taxon>eudicotyledons</taxon>
        <taxon>Gunneridae</taxon>
        <taxon>Pentapetalae</taxon>
        <taxon>rosids</taxon>
        <taxon>fabids</taxon>
        <taxon>Rosales</taxon>
        <taxon>Cannabaceae</taxon>
        <taxon>Cannabis</taxon>
    </lineage>
</organism>
<reference evidence="1" key="2">
    <citation type="submission" date="2021-03" db="UniProtKB">
        <authorList>
            <consortium name="EnsemblPlants"/>
        </authorList>
    </citation>
    <scope>IDENTIFICATION</scope>
</reference>
<accession>A0A803PQV6</accession>
<dbReference type="Gramene" id="evm.model.05.545">
    <property type="protein sequence ID" value="cds.evm.model.05.545"/>
    <property type="gene ID" value="evm.TU.05.545"/>
</dbReference>
<proteinExistence type="predicted"/>
<dbReference type="Proteomes" id="UP000596661">
    <property type="component" value="Chromosome 5"/>
</dbReference>
<sequence>MGERTTETTMLNRYLNLGDMDGKGDALSPMITMSVRDQHPGRLDHSMHNLTHPETIATYQDLGLPQCNHMPSNGLHLGGHNNRER</sequence>
<keyword evidence="2" id="KW-1185">Reference proteome</keyword>
<dbReference type="EnsemblPlants" id="evm.model.05.545">
    <property type="protein sequence ID" value="cds.evm.model.05.545"/>
    <property type="gene ID" value="evm.TU.05.545"/>
</dbReference>
<protein>
    <submittedName>
        <fullName evidence="1">Uncharacterized protein</fullName>
    </submittedName>
</protein>
<reference evidence="1" key="1">
    <citation type="submission" date="2018-11" db="EMBL/GenBank/DDBJ databases">
        <authorList>
            <person name="Grassa J C."/>
        </authorList>
    </citation>
    <scope>NUCLEOTIDE SEQUENCE [LARGE SCALE GENOMIC DNA]</scope>
</reference>
<name>A0A803PQV6_CANSA</name>
<dbReference type="EMBL" id="UZAU01000430">
    <property type="status" value="NOT_ANNOTATED_CDS"/>
    <property type="molecule type" value="Genomic_DNA"/>
</dbReference>